<dbReference type="InterPro" id="IPR001261">
    <property type="entry name" value="ArgE/DapE_CS"/>
</dbReference>
<dbReference type="InterPro" id="IPR017706">
    <property type="entry name" value="Peptidase_M20/DapE_YgeY"/>
</dbReference>
<proteinExistence type="predicted"/>
<dbReference type="SUPFAM" id="SSF55031">
    <property type="entry name" value="Bacterial exopeptidase dimerisation domain"/>
    <property type="match status" value="1"/>
</dbReference>
<evidence type="ECO:0000256" key="1">
    <source>
        <dbReference type="ARBA" id="ARBA00001947"/>
    </source>
</evidence>
<dbReference type="SUPFAM" id="SSF53187">
    <property type="entry name" value="Zn-dependent exopeptidases"/>
    <property type="match status" value="1"/>
</dbReference>
<dbReference type="Proteomes" id="UP000239735">
    <property type="component" value="Unassembled WGS sequence"/>
</dbReference>
<name>A0A2N9LIH9_9BACT</name>
<organism evidence="7 8">
    <name type="scientific">Candidatus Sulfuritelmatomonas gaucii</name>
    <dbReference type="NCBI Taxonomy" id="2043161"/>
    <lineage>
        <taxon>Bacteria</taxon>
        <taxon>Pseudomonadati</taxon>
        <taxon>Acidobacteriota</taxon>
        <taxon>Terriglobia</taxon>
        <taxon>Terriglobales</taxon>
        <taxon>Acidobacteriaceae</taxon>
        <taxon>Candidatus Sulfuritelmatomonas</taxon>
    </lineage>
</organism>
<keyword evidence="4" id="KW-0862">Zinc</keyword>
<evidence type="ECO:0000313" key="8">
    <source>
        <dbReference type="Proteomes" id="UP000239735"/>
    </source>
</evidence>
<dbReference type="PROSITE" id="PS00758">
    <property type="entry name" value="ARGE_DAPE_CPG2_1"/>
    <property type="match status" value="1"/>
</dbReference>
<dbReference type="GO" id="GO:0046872">
    <property type="term" value="F:metal ion binding"/>
    <property type="evidence" value="ECO:0007669"/>
    <property type="project" value="UniProtKB-KW"/>
</dbReference>
<keyword evidence="5" id="KW-0170">Cobalt</keyword>
<comment type="cofactor">
    <cofactor evidence="1">
        <name>Zn(2+)</name>
        <dbReference type="ChEBI" id="CHEBI:29105"/>
    </cofactor>
</comment>
<dbReference type="PANTHER" id="PTHR43808">
    <property type="entry name" value="ACETYLORNITHINE DEACETYLASE"/>
    <property type="match status" value="1"/>
</dbReference>
<dbReference type="Gene3D" id="3.40.630.10">
    <property type="entry name" value="Zn peptidases"/>
    <property type="match status" value="1"/>
</dbReference>
<dbReference type="NCBIfam" id="TIGR03526">
    <property type="entry name" value="selenium_YgeY"/>
    <property type="match status" value="1"/>
</dbReference>
<gene>
    <name evidence="7" type="primary">ygeY</name>
    <name evidence="7" type="ORF">SBA5_370010</name>
</gene>
<dbReference type="EMBL" id="OKRB01000094">
    <property type="protein sequence ID" value="SPE22835.1"/>
    <property type="molecule type" value="Genomic_DNA"/>
</dbReference>
<dbReference type="PANTHER" id="PTHR43808:SF31">
    <property type="entry name" value="N-ACETYL-L-CITRULLINE DEACETYLASE"/>
    <property type="match status" value="1"/>
</dbReference>
<evidence type="ECO:0000259" key="6">
    <source>
        <dbReference type="Pfam" id="PF07687"/>
    </source>
</evidence>
<dbReference type="AlphaFoldDB" id="A0A2N9LIH9"/>
<dbReference type="InterPro" id="IPR002933">
    <property type="entry name" value="Peptidase_M20"/>
</dbReference>
<dbReference type="Pfam" id="PF07687">
    <property type="entry name" value="M20_dimer"/>
    <property type="match status" value="1"/>
</dbReference>
<dbReference type="GO" id="GO:0008777">
    <property type="term" value="F:acetylornithine deacetylase activity"/>
    <property type="evidence" value="ECO:0007669"/>
    <property type="project" value="TreeGrafter"/>
</dbReference>
<dbReference type="Pfam" id="PF01546">
    <property type="entry name" value="Peptidase_M20"/>
    <property type="match status" value="1"/>
</dbReference>
<sequence>MQTEITIDSSRLLTAANALEADMVRFLRDMVAIPAESSHEGPVIQRIKQEMERVGFDEVRVDAMGNVLGRIGSGKHVIMMDAHTDTVGVGDPKEWSWDPYKGKVEDGFIYGRGSSDQRAGMASMVYAGKMIKDLELEGDYTLWVVGSVQEEDCDGLAWVYILKEDGIRPECVVLTEPTNLHVYRGHRGRMEIEVHLRGRSCHASAPERGDNPIYKVAPLIAQIEELNTRLRDDAFLGKGTIAVTEIRSMSPSLCAVPGACSIHLDRRLTAGETLSSAVAEVRVLPAAQGAEIEVLQYETPSYTGLTYPMQKYYPTWVLEEDHLLVRSAVAAYRTLHNADPVVDKWIFSTNGVGSMGIMGVPTIGFGPGEEDVAHSVIERVPIRHLVEAAQFYAAFPLAYVATLEASNG</sequence>
<dbReference type="NCBIfam" id="NF009555">
    <property type="entry name" value="PRK13004.1"/>
    <property type="match status" value="1"/>
</dbReference>
<evidence type="ECO:0000313" key="7">
    <source>
        <dbReference type="EMBL" id="SPE22835.1"/>
    </source>
</evidence>
<dbReference type="GO" id="GO:0006526">
    <property type="term" value="P:L-arginine biosynthetic process"/>
    <property type="evidence" value="ECO:0007669"/>
    <property type="project" value="TreeGrafter"/>
</dbReference>
<evidence type="ECO:0000256" key="5">
    <source>
        <dbReference type="ARBA" id="ARBA00023285"/>
    </source>
</evidence>
<dbReference type="Gene3D" id="3.30.70.360">
    <property type="match status" value="1"/>
</dbReference>
<keyword evidence="3" id="KW-0378">Hydrolase</keyword>
<dbReference type="InterPro" id="IPR011650">
    <property type="entry name" value="Peptidase_M20_dimer"/>
</dbReference>
<evidence type="ECO:0000256" key="2">
    <source>
        <dbReference type="ARBA" id="ARBA00022723"/>
    </source>
</evidence>
<dbReference type="InterPro" id="IPR050072">
    <property type="entry name" value="Peptidase_M20A"/>
</dbReference>
<feature type="domain" description="Peptidase M20 dimerisation" evidence="6">
    <location>
        <begin position="185"/>
        <end position="284"/>
    </location>
</feature>
<accession>A0A2N9LIH9</accession>
<evidence type="ECO:0000256" key="3">
    <source>
        <dbReference type="ARBA" id="ARBA00022801"/>
    </source>
</evidence>
<dbReference type="OrthoDB" id="9792335at2"/>
<protein>
    <submittedName>
        <fullName evidence="7">Putative peptidase</fullName>
    </submittedName>
</protein>
<dbReference type="InterPro" id="IPR036264">
    <property type="entry name" value="Bact_exopeptidase_dim_dom"/>
</dbReference>
<reference evidence="8" key="1">
    <citation type="submission" date="2018-02" db="EMBL/GenBank/DDBJ databases">
        <authorList>
            <person name="Hausmann B."/>
        </authorList>
    </citation>
    <scope>NUCLEOTIDE SEQUENCE [LARGE SCALE GENOMIC DNA]</scope>
    <source>
        <strain evidence="8">Peat soil MAG SbA5</strain>
    </source>
</reference>
<evidence type="ECO:0000256" key="4">
    <source>
        <dbReference type="ARBA" id="ARBA00022833"/>
    </source>
</evidence>
<keyword evidence="2" id="KW-0479">Metal-binding</keyword>